<name>A0ABC8U901_9AQUA</name>
<dbReference type="SMART" id="SM00848">
    <property type="entry name" value="Inhibitor_I29"/>
    <property type="match status" value="1"/>
</dbReference>
<evidence type="ECO:0000313" key="3">
    <source>
        <dbReference type="Proteomes" id="UP001642360"/>
    </source>
</evidence>
<feature type="domain" description="Cathepsin propeptide inhibitor" evidence="1">
    <location>
        <begin position="31"/>
        <end position="88"/>
    </location>
</feature>
<accession>A0ABC8U901</accession>
<sequence>MATTKWPFRGEWAIKHFTWFNKMDASIYERHEQWMAQYGRVYKDSDEKDNRFKIFKENVERIESFNKATNKPYKLGVNQFVDLTNKRVQSTLQTQEACLLYRGSFLQV</sequence>
<evidence type="ECO:0000313" key="2">
    <source>
        <dbReference type="EMBL" id="CAK9176583.1"/>
    </source>
</evidence>
<organism evidence="2 3">
    <name type="scientific">Ilex paraguariensis</name>
    <name type="common">yerba mate</name>
    <dbReference type="NCBI Taxonomy" id="185542"/>
    <lineage>
        <taxon>Eukaryota</taxon>
        <taxon>Viridiplantae</taxon>
        <taxon>Streptophyta</taxon>
        <taxon>Embryophyta</taxon>
        <taxon>Tracheophyta</taxon>
        <taxon>Spermatophyta</taxon>
        <taxon>Magnoliopsida</taxon>
        <taxon>eudicotyledons</taxon>
        <taxon>Gunneridae</taxon>
        <taxon>Pentapetalae</taxon>
        <taxon>asterids</taxon>
        <taxon>campanulids</taxon>
        <taxon>Aquifoliales</taxon>
        <taxon>Aquifoliaceae</taxon>
        <taxon>Ilex</taxon>
    </lineage>
</organism>
<gene>
    <name evidence="2" type="ORF">ILEXP_LOCUS46439</name>
</gene>
<dbReference type="SUPFAM" id="SSF54001">
    <property type="entry name" value="Cysteine proteinases"/>
    <property type="match status" value="1"/>
</dbReference>
<evidence type="ECO:0000259" key="1">
    <source>
        <dbReference type="SMART" id="SM00848"/>
    </source>
</evidence>
<reference evidence="2 3" key="1">
    <citation type="submission" date="2024-02" db="EMBL/GenBank/DDBJ databases">
        <authorList>
            <person name="Vignale AGUSTIN F."/>
            <person name="Sosa J E."/>
            <person name="Modenutti C."/>
        </authorList>
    </citation>
    <scope>NUCLEOTIDE SEQUENCE [LARGE SCALE GENOMIC DNA]</scope>
</reference>
<dbReference type="EMBL" id="CAUOFW020006847">
    <property type="protein sequence ID" value="CAK9176583.1"/>
    <property type="molecule type" value="Genomic_DNA"/>
</dbReference>
<comment type="caution">
    <text evidence="2">The sequence shown here is derived from an EMBL/GenBank/DDBJ whole genome shotgun (WGS) entry which is preliminary data.</text>
</comment>
<dbReference type="Pfam" id="PF08246">
    <property type="entry name" value="Inhibitor_I29"/>
    <property type="match status" value="1"/>
</dbReference>
<keyword evidence="3" id="KW-1185">Reference proteome</keyword>
<dbReference type="AlphaFoldDB" id="A0ABC8U901"/>
<dbReference type="InterPro" id="IPR013201">
    <property type="entry name" value="Prot_inhib_I29"/>
</dbReference>
<protein>
    <recommendedName>
        <fullName evidence="1">Cathepsin propeptide inhibitor domain-containing protein</fullName>
    </recommendedName>
</protein>
<proteinExistence type="predicted"/>
<dbReference type="InterPro" id="IPR038765">
    <property type="entry name" value="Papain-like_cys_pep_sf"/>
</dbReference>
<dbReference type="Proteomes" id="UP001642360">
    <property type="component" value="Unassembled WGS sequence"/>
</dbReference>
<dbReference type="Gene3D" id="1.10.287.2250">
    <property type="match status" value="1"/>
</dbReference>